<evidence type="ECO:0000256" key="2">
    <source>
        <dbReference type="ARBA" id="ARBA00023015"/>
    </source>
</evidence>
<dbReference type="STRING" id="1160497.A0A1L9VF62"/>
<dbReference type="CDD" id="cd00067">
    <property type="entry name" value="GAL4"/>
    <property type="match status" value="1"/>
</dbReference>
<dbReference type="PROSITE" id="PS00463">
    <property type="entry name" value="ZN2_CY6_FUNGAL_1"/>
    <property type="match status" value="1"/>
</dbReference>
<reference evidence="10" key="1">
    <citation type="journal article" date="2017" name="Genome Biol.">
        <title>Comparative genomics reveals high biological diversity and specific adaptations in the industrially and medically important fungal genus Aspergillus.</title>
        <authorList>
            <person name="de Vries R.P."/>
            <person name="Riley R."/>
            <person name="Wiebenga A."/>
            <person name="Aguilar-Osorio G."/>
            <person name="Amillis S."/>
            <person name="Uchima C.A."/>
            <person name="Anderluh G."/>
            <person name="Asadollahi M."/>
            <person name="Askin M."/>
            <person name="Barry K."/>
            <person name="Battaglia E."/>
            <person name="Bayram O."/>
            <person name="Benocci T."/>
            <person name="Braus-Stromeyer S.A."/>
            <person name="Caldana C."/>
            <person name="Canovas D."/>
            <person name="Cerqueira G.C."/>
            <person name="Chen F."/>
            <person name="Chen W."/>
            <person name="Choi C."/>
            <person name="Clum A."/>
            <person name="Dos Santos R.A."/>
            <person name="Damasio A.R."/>
            <person name="Diallinas G."/>
            <person name="Emri T."/>
            <person name="Fekete E."/>
            <person name="Flipphi M."/>
            <person name="Freyberg S."/>
            <person name="Gallo A."/>
            <person name="Gournas C."/>
            <person name="Habgood R."/>
            <person name="Hainaut M."/>
            <person name="Harispe M.L."/>
            <person name="Henrissat B."/>
            <person name="Hilden K.S."/>
            <person name="Hope R."/>
            <person name="Hossain A."/>
            <person name="Karabika E."/>
            <person name="Karaffa L."/>
            <person name="Karanyi Z."/>
            <person name="Krasevec N."/>
            <person name="Kuo A."/>
            <person name="Kusch H."/>
            <person name="LaButti K."/>
            <person name="Lagendijk E.L."/>
            <person name="Lapidus A."/>
            <person name="Levasseur A."/>
            <person name="Lindquist E."/>
            <person name="Lipzen A."/>
            <person name="Logrieco A.F."/>
            <person name="MacCabe A."/>
            <person name="Maekelae M.R."/>
            <person name="Malavazi I."/>
            <person name="Melin P."/>
            <person name="Meyer V."/>
            <person name="Mielnichuk N."/>
            <person name="Miskei M."/>
            <person name="Molnar A.P."/>
            <person name="Mule G."/>
            <person name="Ngan C.Y."/>
            <person name="Orejas M."/>
            <person name="Orosz E."/>
            <person name="Ouedraogo J.P."/>
            <person name="Overkamp K.M."/>
            <person name="Park H.-S."/>
            <person name="Perrone G."/>
            <person name="Piumi F."/>
            <person name="Punt P.J."/>
            <person name="Ram A.F."/>
            <person name="Ramon A."/>
            <person name="Rauscher S."/>
            <person name="Record E."/>
            <person name="Riano-Pachon D.M."/>
            <person name="Robert V."/>
            <person name="Roehrig J."/>
            <person name="Ruller R."/>
            <person name="Salamov A."/>
            <person name="Salih N.S."/>
            <person name="Samson R.A."/>
            <person name="Sandor E."/>
            <person name="Sanguinetti M."/>
            <person name="Schuetze T."/>
            <person name="Sepcic K."/>
            <person name="Shelest E."/>
            <person name="Sherlock G."/>
            <person name="Sophianopoulou V."/>
            <person name="Squina F.M."/>
            <person name="Sun H."/>
            <person name="Susca A."/>
            <person name="Todd R.B."/>
            <person name="Tsang A."/>
            <person name="Unkles S.E."/>
            <person name="van de Wiele N."/>
            <person name="van Rossen-Uffink D."/>
            <person name="Oliveira J.V."/>
            <person name="Vesth T.C."/>
            <person name="Visser J."/>
            <person name="Yu J.-H."/>
            <person name="Zhou M."/>
            <person name="Andersen M.R."/>
            <person name="Archer D.B."/>
            <person name="Baker S.E."/>
            <person name="Benoit I."/>
            <person name="Brakhage A.A."/>
            <person name="Braus G.H."/>
            <person name="Fischer R."/>
            <person name="Frisvad J.C."/>
            <person name="Goldman G.H."/>
            <person name="Houbraken J."/>
            <person name="Oakley B."/>
            <person name="Pocsi I."/>
            <person name="Scazzocchio C."/>
            <person name="Seiboth B."/>
            <person name="vanKuyk P.A."/>
            <person name="Wortman J."/>
            <person name="Dyer P.S."/>
            <person name="Grigoriev I.V."/>
        </authorList>
    </citation>
    <scope>NUCLEOTIDE SEQUENCE [LARGE SCALE GENOMIC DNA]</scope>
    <source>
        <strain evidence="10">CBS 516.65</strain>
    </source>
</reference>
<evidence type="ECO:0000256" key="7">
    <source>
        <dbReference type="SAM" id="Phobius"/>
    </source>
</evidence>
<dbReference type="GO" id="GO:0003677">
    <property type="term" value="F:DNA binding"/>
    <property type="evidence" value="ECO:0007669"/>
    <property type="project" value="UniProtKB-KW"/>
</dbReference>
<dbReference type="SMART" id="SM00906">
    <property type="entry name" value="Fungal_trans"/>
    <property type="match status" value="1"/>
</dbReference>
<keyword evidence="7" id="KW-0472">Membrane</keyword>
<dbReference type="Gene3D" id="4.10.240.10">
    <property type="entry name" value="Zn(2)-C6 fungal-type DNA-binding domain"/>
    <property type="match status" value="1"/>
</dbReference>
<dbReference type="GO" id="GO:0000981">
    <property type="term" value="F:DNA-binding transcription factor activity, RNA polymerase II-specific"/>
    <property type="evidence" value="ECO:0007669"/>
    <property type="project" value="InterPro"/>
</dbReference>
<keyword evidence="7" id="KW-0812">Transmembrane</keyword>
<evidence type="ECO:0000259" key="8">
    <source>
        <dbReference type="PROSITE" id="PS50048"/>
    </source>
</evidence>
<dbReference type="PANTHER" id="PTHR31668:SF4">
    <property type="entry name" value="TRANSCRIPTIONAL ACTIVATOR PROTEIN DAL81"/>
    <property type="match status" value="1"/>
</dbReference>
<keyword evidence="5" id="KW-0539">Nucleus</keyword>
<evidence type="ECO:0000256" key="4">
    <source>
        <dbReference type="ARBA" id="ARBA00023163"/>
    </source>
</evidence>
<dbReference type="SUPFAM" id="SSF57701">
    <property type="entry name" value="Zn2/Cys6 DNA-binding domain"/>
    <property type="match status" value="1"/>
</dbReference>
<dbReference type="Pfam" id="PF04082">
    <property type="entry name" value="Fungal_trans"/>
    <property type="match status" value="1"/>
</dbReference>
<evidence type="ECO:0000313" key="9">
    <source>
        <dbReference type="EMBL" id="OJJ82534.1"/>
    </source>
</evidence>
<dbReference type="SMART" id="SM00066">
    <property type="entry name" value="GAL4"/>
    <property type="match status" value="1"/>
</dbReference>
<dbReference type="GO" id="GO:0006351">
    <property type="term" value="P:DNA-templated transcription"/>
    <property type="evidence" value="ECO:0007669"/>
    <property type="project" value="InterPro"/>
</dbReference>
<dbReference type="PROSITE" id="PS50048">
    <property type="entry name" value="ZN2_CY6_FUNGAL_2"/>
    <property type="match status" value="1"/>
</dbReference>
<sequence length="734" mass="81976">MSSRPYRSKRQRPCDQCRERKLGCQTEAGLPCARCRSADLCCTFAKPPPKRPRRQLREGDEIGFTESVDSRSQSQVHPSIEGGSTPSHPSSQHNQHSQQQQQQQQQTQEEYPYAPVQGHLPSQPPVAATHSSAATTPANQILSSSWPQQLMSSGRAPTQFVQSLDQLEGFSAQLFGASAESDPWLLRHCSFDDAGVKCFYKVHFRNAGGVPVPLRIPVHFMIAADDLAADSKTETRVAVPSMNPREELNSLVPDEYGVRLVGLFVKYIWPALPLVSRHQLGLTPSCTVPTAETLDKIPAHLLAAIYATALPFAGQDDYLCVLHTYNNAPVDRLWRLVYELLAEEIHTPHLSVLQAGLLYLHKPLDEGRSATADTPFVWSWVGSMVGLACSLGLHIECRMWGIPAWEKRLRRRLWWAVYAEDKWRSLLMGRPPYIQQDEWDVSELDGGDFVLQVQGAQGCTSVSDVDVPFRYLVDLAQIAETIHESFYTLRTAQYLSENFAASHDTGLPLLEKLNIWYASLPETFRLPNWSKSVSGLAPYPASIHFAYLILVVYVYRAMLRPMARSSSPPLIFDVDEMPSSTTTLPIEETSILDFADVPEIESFPAVDVDLSEVHGTGETTLNAAERCASIVISFTRRLTSSDFTGFWYSWSRIGFATVSNFTMLLLVQAPNAERAVKGKHLVDSWLRVLRTQSLSFPLMKLGLTRLDAMHWVGLSQTFVLPQHVQDIILGSGSL</sequence>
<keyword evidence="1" id="KW-0479">Metal-binding</keyword>
<feature type="region of interest" description="Disordered" evidence="6">
    <location>
        <begin position="44"/>
        <end position="136"/>
    </location>
</feature>
<organism evidence="9 10">
    <name type="scientific">Aspergillus glaucus CBS 516.65</name>
    <dbReference type="NCBI Taxonomy" id="1160497"/>
    <lineage>
        <taxon>Eukaryota</taxon>
        <taxon>Fungi</taxon>
        <taxon>Dikarya</taxon>
        <taxon>Ascomycota</taxon>
        <taxon>Pezizomycotina</taxon>
        <taxon>Eurotiomycetes</taxon>
        <taxon>Eurotiomycetidae</taxon>
        <taxon>Eurotiales</taxon>
        <taxon>Aspergillaceae</taxon>
        <taxon>Aspergillus</taxon>
        <taxon>Aspergillus subgen. Aspergillus</taxon>
    </lineage>
</organism>
<feature type="domain" description="Zn(2)-C6 fungal-type" evidence="8">
    <location>
        <begin position="13"/>
        <end position="44"/>
    </location>
</feature>
<dbReference type="Proteomes" id="UP000184300">
    <property type="component" value="Unassembled WGS sequence"/>
</dbReference>
<keyword evidence="2" id="KW-0805">Transcription regulation</keyword>
<dbReference type="OrthoDB" id="1924787at2759"/>
<gene>
    <name evidence="9" type="ORF">ASPGLDRAFT_175223</name>
</gene>
<protein>
    <recommendedName>
        <fullName evidence="8">Zn(2)-C6 fungal-type domain-containing protein</fullName>
    </recommendedName>
</protein>
<proteinExistence type="predicted"/>
<evidence type="ECO:0000256" key="1">
    <source>
        <dbReference type="ARBA" id="ARBA00022723"/>
    </source>
</evidence>
<dbReference type="InterPro" id="IPR007219">
    <property type="entry name" value="XnlR_reg_dom"/>
</dbReference>
<keyword evidence="7" id="KW-1133">Transmembrane helix</keyword>
<feature type="compositionally biased region" description="Low complexity" evidence="6">
    <location>
        <begin position="84"/>
        <end position="108"/>
    </location>
</feature>
<dbReference type="InterPro" id="IPR050797">
    <property type="entry name" value="Carb_Metab_Trans_Reg"/>
</dbReference>
<accession>A0A1L9VF62</accession>
<dbReference type="EMBL" id="KV878902">
    <property type="protein sequence ID" value="OJJ82534.1"/>
    <property type="molecule type" value="Genomic_DNA"/>
</dbReference>
<name>A0A1L9VF62_ASPGL</name>
<keyword evidence="3" id="KW-0238">DNA-binding</keyword>
<feature type="compositionally biased region" description="Low complexity" evidence="6">
    <location>
        <begin position="125"/>
        <end position="136"/>
    </location>
</feature>
<dbReference type="GO" id="GO:0005634">
    <property type="term" value="C:nucleus"/>
    <property type="evidence" value="ECO:0007669"/>
    <property type="project" value="TreeGrafter"/>
</dbReference>
<evidence type="ECO:0000313" key="10">
    <source>
        <dbReference type="Proteomes" id="UP000184300"/>
    </source>
</evidence>
<dbReference type="InterPro" id="IPR001138">
    <property type="entry name" value="Zn2Cys6_DnaBD"/>
</dbReference>
<dbReference type="AlphaFoldDB" id="A0A1L9VF62"/>
<dbReference type="CDD" id="cd12148">
    <property type="entry name" value="fungal_TF_MHR"/>
    <property type="match status" value="1"/>
</dbReference>
<evidence type="ECO:0000256" key="5">
    <source>
        <dbReference type="ARBA" id="ARBA00023242"/>
    </source>
</evidence>
<dbReference type="GO" id="GO:0008270">
    <property type="term" value="F:zinc ion binding"/>
    <property type="evidence" value="ECO:0007669"/>
    <property type="project" value="InterPro"/>
</dbReference>
<evidence type="ECO:0000256" key="3">
    <source>
        <dbReference type="ARBA" id="ARBA00023125"/>
    </source>
</evidence>
<keyword evidence="4" id="KW-0804">Transcription</keyword>
<dbReference type="InterPro" id="IPR036864">
    <property type="entry name" value="Zn2-C6_fun-type_DNA-bd_sf"/>
</dbReference>
<feature type="transmembrane region" description="Helical" evidence="7">
    <location>
        <begin position="536"/>
        <end position="555"/>
    </location>
</feature>
<keyword evidence="10" id="KW-1185">Reference proteome</keyword>
<evidence type="ECO:0000256" key="6">
    <source>
        <dbReference type="SAM" id="MobiDB-lite"/>
    </source>
</evidence>
<dbReference type="VEuPathDB" id="FungiDB:ASPGLDRAFT_175223"/>
<dbReference type="PANTHER" id="PTHR31668">
    <property type="entry name" value="GLUCOSE TRANSPORT TRANSCRIPTION REGULATOR RGT1-RELATED-RELATED"/>
    <property type="match status" value="1"/>
</dbReference>
<dbReference type="GeneID" id="34459099"/>
<dbReference type="RefSeq" id="XP_022399232.1">
    <property type="nucleotide sequence ID" value="XM_022542838.1"/>
</dbReference>
<dbReference type="GO" id="GO:0001080">
    <property type="term" value="P:nitrogen catabolite activation of transcription from RNA polymerase II promoter"/>
    <property type="evidence" value="ECO:0007669"/>
    <property type="project" value="TreeGrafter"/>
</dbReference>